<protein>
    <recommendedName>
        <fullName evidence="3">F-box associated domain-containing protein</fullName>
    </recommendedName>
</protein>
<dbReference type="OrthoDB" id="5908274at2759"/>
<evidence type="ECO:0000313" key="2">
    <source>
        <dbReference type="Proteomes" id="UP000230233"/>
    </source>
</evidence>
<gene>
    <name evidence="1" type="primary">Cnig_chr_V.g16731</name>
    <name evidence="1" type="ORF">B9Z55_016731</name>
</gene>
<sequence length="320" mass="37481">MCSRRSKILVKKGNIKVPKLAFRYEERHGYNKFEVEVVTDESRLPVTSWLHVPELASEEVSTVKLGLGYKADTSFHVLCENDGKFLHWTECANEPMAVQKSLQDHVNSMFHNDTNQLILLMKYKGSLPNITDVTEIEIRDDTVDPQFITNVLDMYPDHQRLYVKSEIDGEIPKESPFFQVQNIYVTHPPSRKYSCGPDYFHNFVGRNMRLDQATVTEQDLIQFLHKWISNEAYHNLETMVILVGPQCRINENLIRQTIEFEEYDPNEPEKRPSHFPIDIPFSYNFPLRNQNVVEIKRETDRKRAFVYLTIGCFLLVVHKN</sequence>
<organism evidence="1 2">
    <name type="scientific">Caenorhabditis nigoni</name>
    <dbReference type="NCBI Taxonomy" id="1611254"/>
    <lineage>
        <taxon>Eukaryota</taxon>
        <taxon>Metazoa</taxon>
        <taxon>Ecdysozoa</taxon>
        <taxon>Nematoda</taxon>
        <taxon>Chromadorea</taxon>
        <taxon>Rhabditida</taxon>
        <taxon>Rhabditina</taxon>
        <taxon>Rhabditomorpha</taxon>
        <taxon>Rhabditoidea</taxon>
        <taxon>Rhabditidae</taxon>
        <taxon>Peloderinae</taxon>
        <taxon>Caenorhabditis</taxon>
    </lineage>
</organism>
<dbReference type="Proteomes" id="UP000230233">
    <property type="component" value="Chromosome V"/>
</dbReference>
<dbReference type="PANTHER" id="PTHR21503">
    <property type="entry name" value="F-BOX-CONTAINING HYPOTHETICAL PROTEIN C.ELEGANS"/>
    <property type="match status" value="1"/>
</dbReference>
<dbReference type="PANTHER" id="PTHR21503:SF8">
    <property type="entry name" value="F-BOX ASSOCIATED DOMAIN-CONTAINING PROTEIN-RELATED"/>
    <property type="match status" value="1"/>
</dbReference>
<dbReference type="AlphaFoldDB" id="A0A2G5T6F4"/>
<dbReference type="EMBL" id="PDUG01000005">
    <property type="protein sequence ID" value="PIC22798.1"/>
    <property type="molecule type" value="Genomic_DNA"/>
</dbReference>
<evidence type="ECO:0000313" key="1">
    <source>
        <dbReference type="EMBL" id="PIC22798.1"/>
    </source>
</evidence>
<reference evidence="2" key="1">
    <citation type="submission" date="2017-10" db="EMBL/GenBank/DDBJ databases">
        <title>Rapid genome shrinkage in a self-fertile nematode reveals novel sperm competition proteins.</title>
        <authorList>
            <person name="Yin D."/>
            <person name="Schwarz E.M."/>
            <person name="Thomas C.G."/>
            <person name="Felde R.L."/>
            <person name="Korf I.F."/>
            <person name="Cutter A.D."/>
            <person name="Schartner C.M."/>
            <person name="Ralston E.J."/>
            <person name="Meyer B.J."/>
            <person name="Haag E.S."/>
        </authorList>
    </citation>
    <scope>NUCLEOTIDE SEQUENCE [LARGE SCALE GENOMIC DNA]</scope>
    <source>
        <strain evidence="2">JU1422</strain>
    </source>
</reference>
<comment type="caution">
    <text evidence="1">The sequence shown here is derived from an EMBL/GenBank/DDBJ whole genome shotgun (WGS) entry which is preliminary data.</text>
</comment>
<keyword evidence="2" id="KW-1185">Reference proteome</keyword>
<accession>A0A2G5T6F4</accession>
<evidence type="ECO:0008006" key="3">
    <source>
        <dbReference type="Google" id="ProtNLM"/>
    </source>
</evidence>
<name>A0A2G5T6F4_9PELO</name>
<proteinExistence type="predicted"/>